<evidence type="ECO:0000313" key="3">
    <source>
        <dbReference type="Proteomes" id="UP001291623"/>
    </source>
</evidence>
<name>A0AAE1V6N5_9SOLA</name>
<sequence>MALLTCSLSLFEEAEATSALWSITTMYFHDLASLRWEDAELPPLSLNLLGRKKSLLQCPLFQIESYCGCDFVESYKLEALIPLFF</sequence>
<accession>A0AAE1V6N5</accession>
<protein>
    <submittedName>
        <fullName evidence="2">Uncharacterized protein</fullName>
    </submittedName>
</protein>
<feature type="signal peptide" evidence="1">
    <location>
        <begin position="1"/>
        <end position="16"/>
    </location>
</feature>
<proteinExistence type="predicted"/>
<evidence type="ECO:0000256" key="1">
    <source>
        <dbReference type="SAM" id="SignalP"/>
    </source>
</evidence>
<reference evidence="2" key="1">
    <citation type="submission" date="2023-12" db="EMBL/GenBank/DDBJ databases">
        <title>Genome assembly of Anisodus tanguticus.</title>
        <authorList>
            <person name="Wang Y.-J."/>
        </authorList>
    </citation>
    <scope>NUCLEOTIDE SEQUENCE</scope>
    <source>
        <strain evidence="2">KB-2021</strain>
        <tissue evidence="2">Leaf</tissue>
    </source>
</reference>
<dbReference type="EMBL" id="JAVYJV010000012">
    <property type="protein sequence ID" value="KAK4357487.1"/>
    <property type="molecule type" value="Genomic_DNA"/>
</dbReference>
<organism evidence="2 3">
    <name type="scientific">Anisodus tanguticus</name>
    <dbReference type="NCBI Taxonomy" id="243964"/>
    <lineage>
        <taxon>Eukaryota</taxon>
        <taxon>Viridiplantae</taxon>
        <taxon>Streptophyta</taxon>
        <taxon>Embryophyta</taxon>
        <taxon>Tracheophyta</taxon>
        <taxon>Spermatophyta</taxon>
        <taxon>Magnoliopsida</taxon>
        <taxon>eudicotyledons</taxon>
        <taxon>Gunneridae</taxon>
        <taxon>Pentapetalae</taxon>
        <taxon>asterids</taxon>
        <taxon>lamiids</taxon>
        <taxon>Solanales</taxon>
        <taxon>Solanaceae</taxon>
        <taxon>Solanoideae</taxon>
        <taxon>Hyoscyameae</taxon>
        <taxon>Anisodus</taxon>
    </lineage>
</organism>
<keyword evidence="1" id="KW-0732">Signal</keyword>
<feature type="chain" id="PRO_5042068909" evidence="1">
    <location>
        <begin position="17"/>
        <end position="85"/>
    </location>
</feature>
<comment type="caution">
    <text evidence="2">The sequence shown here is derived from an EMBL/GenBank/DDBJ whole genome shotgun (WGS) entry which is preliminary data.</text>
</comment>
<dbReference type="AlphaFoldDB" id="A0AAE1V6N5"/>
<gene>
    <name evidence="2" type="ORF">RND71_023097</name>
</gene>
<keyword evidence="3" id="KW-1185">Reference proteome</keyword>
<dbReference type="Proteomes" id="UP001291623">
    <property type="component" value="Unassembled WGS sequence"/>
</dbReference>
<evidence type="ECO:0000313" key="2">
    <source>
        <dbReference type="EMBL" id="KAK4357487.1"/>
    </source>
</evidence>